<dbReference type="EMBL" id="JAWJWE010000004">
    <property type="protein sequence ID" value="KAK6636559.1"/>
    <property type="molecule type" value="Genomic_DNA"/>
</dbReference>
<name>A0AAN8P3T8_POLSC</name>
<dbReference type="Proteomes" id="UP001372834">
    <property type="component" value="Unassembled WGS sequence"/>
</dbReference>
<sequence length="119" mass="14075">MLIELIQDGSKEKYLQGTWMEALGRLYGGSQLVKCGEVPAKKDNGLRQSFSEQSQPNWLRKLRAFSLEELSQVKHFLVLFAHLQLLDLRCRKVKFDEIRLHEITRDYRAEGFVPKRWPW</sequence>
<protein>
    <submittedName>
        <fullName evidence="1">Uncharacterized protein</fullName>
    </submittedName>
</protein>
<comment type="caution">
    <text evidence="1">The sequence shown here is derived from an EMBL/GenBank/DDBJ whole genome shotgun (WGS) entry which is preliminary data.</text>
</comment>
<evidence type="ECO:0000313" key="2">
    <source>
        <dbReference type="Proteomes" id="UP001372834"/>
    </source>
</evidence>
<evidence type="ECO:0000313" key="1">
    <source>
        <dbReference type="EMBL" id="KAK6636559.1"/>
    </source>
</evidence>
<reference evidence="1 2" key="1">
    <citation type="submission" date="2023-10" db="EMBL/GenBank/DDBJ databases">
        <title>Genomes of two closely related lineages of the louse Polyplax serrata with different host specificities.</title>
        <authorList>
            <person name="Martinu J."/>
            <person name="Tarabai H."/>
            <person name="Stefka J."/>
            <person name="Hypsa V."/>
        </authorList>
    </citation>
    <scope>NUCLEOTIDE SEQUENCE [LARGE SCALE GENOMIC DNA]</scope>
    <source>
        <strain evidence="1">HR10_N</strain>
    </source>
</reference>
<accession>A0AAN8P3T8</accession>
<gene>
    <name evidence="1" type="ORF">RUM43_010221</name>
</gene>
<organism evidence="1 2">
    <name type="scientific">Polyplax serrata</name>
    <name type="common">Common mouse louse</name>
    <dbReference type="NCBI Taxonomy" id="468196"/>
    <lineage>
        <taxon>Eukaryota</taxon>
        <taxon>Metazoa</taxon>
        <taxon>Ecdysozoa</taxon>
        <taxon>Arthropoda</taxon>
        <taxon>Hexapoda</taxon>
        <taxon>Insecta</taxon>
        <taxon>Pterygota</taxon>
        <taxon>Neoptera</taxon>
        <taxon>Paraneoptera</taxon>
        <taxon>Psocodea</taxon>
        <taxon>Troctomorpha</taxon>
        <taxon>Phthiraptera</taxon>
        <taxon>Anoplura</taxon>
        <taxon>Polyplacidae</taxon>
        <taxon>Polyplax</taxon>
    </lineage>
</organism>
<proteinExistence type="predicted"/>
<dbReference type="AlphaFoldDB" id="A0AAN8P3T8"/>